<dbReference type="PROSITE" id="PS51032">
    <property type="entry name" value="AP2_ERF"/>
    <property type="match status" value="1"/>
</dbReference>
<dbReference type="GO" id="GO:0003677">
    <property type="term" value="F:DNA binding"/>
    <property type="evidence" value="ECO:0007669"/>
    <property type="project" value="UniProtKB-KW"/>
</dbReference>
<keyword evidence="9" id="KW-1185">Reference proteome</keyword>
<evidence type="ECO:0000256" key="5">
    <source>
        <dbReference type="ARBA" id="ARBA00023242"/>
    </source>
</evidence>
<dbReference type="GO" id="GO:0003700">
    <property type="term" value="F:DNA-binding transcription factor activity"/>
    <property type="evidence" value="ECO:0007669"/>
    <property type="project" value="InterPro"/>
</dbReference>
<evidence type="ECO:0000256" key="1">
    <source>
        <dbReference type="ARBA" id="ARBA00004123"/>
    </source>
</evidence>
<evidence type="ECO:0000256" key="4">
    <source>
        <dbReference type="ARBA" id="ARBA00023163"/>
    </source>
</evidence>
<proteinExistence type="inferred from homology"/>
<dbReference type="Proteomes" id="UP000501690">
    <property type="component" value="Linkage Group LG8"/>
</dbReference>
<dbReference type="PRINTS" id="PR00367">
    <property type="entry name" value="ETHRSPELEMNT"/>
</dbReference>
<evidence type="ECO:0000256" key="2">
    <source>
        <dbReference type="ARBA" id="ARBA00023015"/>
    </source>
</evidence>
<dbReference type="InterPro" id="IPR001471">
    <property type="entry name" value="AP2/ERF_dom"/>
</dbReference>
<dbReference type="Gene3D" id="3.30.730.10">
    <property type="entry name" value="AP2/ERF domain"/>
    <property type="match status" value="1"/>
</dbReference>
<organism evidence="8 9">
    <name type="scientific">Vigna unguiculata</name>
    <name type="common">Cowpea</name>
    <dbReference type="NCBI Taxonomy" id="3917"/>
    <lineage>
        <taxon>Eukaryota</taxon>
        <taxon>Viridiplantae</taxon>
        <taxon>Streptophyta</taxon>
        <taxon>Embryophyta</taxon>
        <taxon>Tracheophyta</taxon>
        <taxon>Spermatophyta</taxon>
        <taxon>Magnoliopsida</taxon>
        <taxon>eudicotyledons</taxon>
        <taxon>Gunneridae</taxon>
        <taxon>Pentapetalae</taxon>
        <taxon>rosids</taxon>
        <taxon>fabids</taxon>
        <taxon>Fabales</taxon>
        <taxon>Fabaceae</taxon>
        <taxon>Papilionoideae</taxon>
        <taxon>50 kb inversion clade</taxon>
        <taxon>NPAAA clade</taxon>
        <taxon>indigoferoid/millettioid clade</taxon>
        <taxon>Phaseoleae</taxon>
        <taxon>Vigna</taxon>
    </lineage>
</organism>
<dbReference type="PANTHER" id="PTHR31190:SF174">
    <property type="entry name" value="ETHYLENE RESPONSE FACTOR"/>
    <property type="match status" value="1"/>
</dbReference>
<dbReference type="GO" id="GO:0005634">
    <property type="term" value="C:nucleus"/>
    <property type="evidence" value="ECO:0007669"/>
    <property type="project" value="UniProtKB-SubCell"/>
</dbReference>
<name>A0A4D6MYD0_VIGUN</name>
<dbReference type="EMBL" id="CP039352">
    <property type="protein sequence ID" value="QCE04885.1"/>
    <property type="molecule type" value="Genomic_DNA"/>
</dbReference>
<keyword evidence="4" id="KW-0804">Transcription</keyword>
<dbReference type="SMART" id="SM00380">
    <property type="entry name" value="AP2"/>
    <property type="match status" value="1"/>
</dbReference>
<sequence>MDATTYCDFSSLQSLQYVLELEHGSSHLDSNGMESIIDEKKVSEIEQSRAAREVHAPPNWKRYRGVRRRSWGKFTAEIRDPKKNGARVWLGTYIFV</sequence>
<dbReference type="CDD" id="cd00018">
    <property type="entry name" value="AP2"/>
    <property type="match status" value="1"/>
</dbReference>
<feature type="domain" description="AP2/ERF" evidence="7">
    <location>
        <begin position="62"/>
        <end position="96"/>
    </location>
</feature>
<protein>
    <submittedName>
        <fullName evidence="8">EREBP-like factor</fullName>
    </submittedName>
</protein>
<dbReference type="SUPFAM" id="SSF54171">
    <property type="entry name" value="DNA-binding domain"/>
    <property type="match status" value="1"/>
</dbReference>
<dbReference type="AlphaFoldDB" id="A0A4D6MYD0"/>
<evidence type="ECO:0000313" key="8">
    <source>
        <dbReference type="EMBL" id="QCE04885.1"/>
    </source>
</evidence>
<keyword evidence="5" id="KW-0539">Nucleus</keyword>
<dbReference type="InterPro" id="IPR036955">
    <property type="entry name" value="AP2/ERF_dom_sf"/>
</dbReference>
<comment type="subcellular location">
    <subcellularLocation>
        <location evidence="1">Nucleus</location>
    </subcellularLocation>
</comment>
<evidence type="ECO:0000256" key="3">
    <source>
        <dbReference type="ARBA" id="ARBA00023125"/>
    </source>
</evidence>
<evidence type="ECO:0000259" key="7">
    <source>
        <dbReference type="PROSITE" id="PS51032"/>
    </source>
</evidence>
<dbReference type="InterPro" id="IPR044808">
    <property type="entry name" value="ERF_plant"/>
</dbReference>
<gene>
    <name evidence="8" type="ORF">DEO72_LG8g2926</name>
</gene>
<keyword evidence="2" id="KW-0805">Transcription regulation</keyword>
<dbReference type="GO" id="GO:0009873">
    <property type="term" value="P:ethylene-activated signaling pathway"/>
    <property type="evidence" value="ECO:0007669"/>
    <property type="project" value="InterPro"/>
</dbReference>
<keyword evidence="3" id="KW-0238">DNA-binding</keyword>
<dbReference type="InterPro" id="IPR016177">
    <property type="entry name" value="DNA-bd_dom_sf"/>
</dbReference>
<reference evidence="8 9" key="1">
    <citation type="submission" date="2019-04" db="EMBL/GenBank/DDBJ databases">
        <title>An improved genome assembly and genetic linkage map for asparagus bean, Vigna unguiculata ssp. sesquipedialis.</title>
        <authorList>
            <person name="Xia Q."/>
            <person name="Zhang R."/>
            <person name="Dong Y."/>
        </authorList>
    </citation>
    <scope>NUCLEOTIDE SEQUENCE [LARGE SCALE GENOMIC DNA]</scope>
    <source>
        <tissue evidence="8">Leaf</tissue>
    </source>
</reference>
<accession>A0A4D6MYD0</accession>
<evidence type="ECO:0000256" key="6">
    <source>
        <dbReference type="ARBA" id="ARBA00024343"/>
    </source>
</evidence>
<dbReference type="PANTHER" id="PTHR31190">
    <property type="entry name" value="DNA-BINDING DOMAIN"/>
    <property type="match status" value="1"/>
</dbReference>
<evidence type="ECO:0000313" key="9">
    <source>
        <dbReference type="Proteomes" id="UP000501690"/>
    </source>
</evidence>
<comment type="similarity">
    <text evidence="6">Belongs to the AP2/ERF transcription factor family. ERF subfamily.</text>
</comment>